<dbReference type="Pfam" id="PF00535">
    <property type="entry name" value="Glycos_transf_2"/>
    <property type="match status" value="1"/>
</dbReference>
<dbReference type="RefSeq" id="WP_090969983.1">
    <property type="nucleotide sequence ID" value="NZ_FOLL01000001.1"/>
</dbReference>
<evidence type="ECO:0000259" key="1">
    <source>
        <dbReference type="Pfam" id="PF00535"/>
    </source>
</evidence>
<dbReference type="Gene3D" id="3.90.550.10">
    <property type="entry name" value="Spore Coat Polysaccharide Biosynthesis Protein SpsA, Chain A"/>
    <property type="match status" value="1"/>
</dbReference>
<accession>A0A1I1DV71</accession>
<dbReference type="InterPro" id="IPR029044">
    <property type="entry name" value="Nucleotide-diphossugar_trans"/>
</dbReference>
<dbReference type="STRING" id="623281.SAMN05421747_10183"/>
<sequence length="277" mass="32566">MITTPLVSIVIPCYNCASTIIEAVESARNQSYGYIEIIVVDDGSTDSSFHTINMYVSEQANIKIIQQENSGPAKARNTGFMHAKGQFLLFLDGDDKLHPDFVQECLAAYINAPDLQIVYTRARFFGSTRGEWKIKPFEQDTLLFKNAIPIFAMIRASTFKAVGMFDENMRLAEDWELWIRIVDKYGPKVHRIDRELYYYRKSGTGQSLTDLRYSSNAWDDAVIYMYQKHYPLYKASRGSIYDLFEAKKYKDDYEQKWYRKLFYRIFKPTKYKRKYQR</sequence>
<dbReference type="Proteomes" id="UP000199577">
    <property type="component" value="Unassembled WGS sequence"/>
</dbReference>
<dbReference type="PANTHER" id="PTHR43685:SF2">
    <property type="entry name" value="GLYCOSYLTRANSFERASE 2-LIKE DOMAIN-CONTAINING PROTEIN"/>
    <property type="match status" value="1"/>
</dbReference>
<keyword evidence="3" id="KW-1185">Reference proteome</keyword>
<dbReference type="InterPro" id="IPR001173">
    <property type="entry name" value="Glyco_trans_2-like"/>
</dbReference>
<proteinExistence type="predicted"/>
<reference evidence="2 3" key="1">
    <citation type="submission" date="2016-10" db="EMBL/GenBank/DDBJ databases">
        <authorList>
            <person name="de Groot N.N."/>
        </authorList>
    </citation>
    <scope>NUCLEOTIDE SEQUENCE [LARGE SCALE GENOMIC DNA]</scope>
    <source>
        <strain evidence="2 3">DSM 22900</strain>
    </source>
</reference>
<dbReference type="GO" id="GO:0016740">
    <property type="term" value="F:transferase activity"/>
    <property type="evidence" value="ECO:0007669"/>
    <property type="project" value="UniProtKB-KW"/>
</dbReference>
<keyword evidence="2" id="KW-0808">Transferase</keyword>
<dbReference type="InterPro" id="IPR050834">
    <property type="entry name" value="Glycosyltransf_2"/>
</dbReference>
<feature type="domain" description="Glycosyltransferase 2-like" evidence="1">
    <location>
        <begin position="8"/>
        <end position="145"/>
    </location>
</feature>
<dbReference type="EMBL" id="FOLL01000001">
    <property type="protein sequence ID" value="SFB78302.1"/>
    <property type="molecule type" value="Genomic_DNA"/>
</dbReference>
<evidence type="ECO:0000313" key="3">
    <source>
        <dbReference type="Proteomes" id="UP000199577"/>
    </source>
</evidence>
<evidence type="ECO:0000313" key="2">
    <source>
        <dbReference type="EMBL" id="SFB78302.1"/>
    </source>
</evidence>
<dbReference type="SUPFAM" id="SSF53448">
    <property type="entry name" value="Nucleotide-diphospho-sugar transferases"/>
    <property type="match status" value="1"/>
</dbReference>
<name>A0A1I1DV71_9SPHI</name>
<dbReference type="PANTHER" id="PTHR43685">
    <property type="entry name" value="GLYCOSYLTRANSFERASE"/>
    <property type="match status" value="1"/>
</dbReference>
<gene>
    <name evidence="2" type="ORF">SAMN05421747_10183</name>
</gene>
<dbReference type="OrthoDB" id="6638511at2"/>
<protein>
    <submittedName>
        <fullName evidence="2">Glycosyltransferase involved in cell wall bisynthesis</fullName>
    </submittedName>
</protein>
<dbReference type="AlphaFoldDB" id="A0A1I1DV71"/>
<organism evidence="2 3">
    <name type="scientific">Parapedobacter composti</name>
    <dbReference type="NCBI Taxonomy" id="623281"/>
    <lineage>
        <taxon>Bacteria</taxon>
        <taxon>Pseudomonadati</taxon>
        <taxon>Bacteroidota</taxon>
        <taxon>Sphingobacteriia</taxon>
        <taxon>Sphingobacteriales</taxon>
        <taxon>Sphingobacteriaceae</taxon>
        <taxon>Parapedobacter</taxon>
    </lineage>
</organism>